<dbReference type="EMBL" id="LNYB01000085">
    <property type="protein sequence ID" value="KTC95065.1"/>
    <property type="molecule type" value="Genomic_DNA"/>
</dbReference>
<evidence type="ECO:0000313" key="1">
    <source>
        <dbReference type="EMBL" id="KTC95065.1"/>
    </source>
</evidence>
<dbReference type="EMBL" id="UASS01000022">
    <property type="protein sequence ID" value="SPX61717.1"/>
    <property type="molecule type" value="Genomic_DNA"/>
</dbReference>
<sequence length="190" mass="22134">MDIHNEIRPHSQLLKLLFAFKNKVGAVFKDILGIHEINHIAITRVGIEQEIVIFSSTPALEFNLFSSGLWHYDQTYHPAWFRLGVQTSWQSLYSPTRYDELYYLKQIKHHYPIGSSLAICQDNVFYIYSLASKQSCSQTQEIFTNQYDDFRKIGLYCTNQLQDLFRTCDNLASLSEPQELKQLTPMDSLV</sequence>
<gene>
    <name evidence="1" type="ORF">Lfee_2729</name>
    <name evidence="2" type="ORF">NCTC12022_02465</name>
</gene>
<organism evidence="1 3">
    <name type="scientific">Legionella feeleii</name>
    <dbReference type="NCBI Taxonomy" id="453"/>
    <lineage>
        <taxon>Bacteria</taxon>
        <taxon>Pseudomonadati</taxon>
        <taxon>Pseudomonadota</taxon>
        <taxon>Gammaproteobacteria</taxon>
        <taxon>Legionellales</taxon>
        <taxon>Legionellaceae</taxon>
        <taxon>Legionella</taxon>
    </lineage>
</organism>
<reference evidence="2 4" key="2">
    <citation type="submission" date="2018-06" db="EMBL/GenBank/DDBJ databases">
        <authorList>
            <consortium name="Pathogen Informatics"/>
            <person name="Doyle S."/>
        </authorList>
    </citation>
    <scope>NUCLEOTIDE SEQUENCE [LARGE SCALE GENOMIC DNA]</scope>
    <source>
        <strain evidence="2 4">NCTC12022</strain>
    </source>
</reference>
<dbReference type="OrthoDB" id="5635939at2"/>
<proteinExistence type="predicted"/>
<dbReference type="Proteomes" id="UP000054698">
    <property type="component" value="Unassembled WGS sequence"/>
</dbReference>
<name>A0A0W0THM2_9GAMM</name>
<evidence type="ECO:0000313" key="3">
    <source>
        <dbReference type="Proteomes" id="UP000054698"/>
    </source>
</evidence>
<dbReference type="RefSeq" id="WP_058447555.1">
    <property type="nucleotide sequence ID" value="NZ_CAAAHT010000006.1"/>
</dbReference>
<keyword evidence="3" id="KW-1185">Reference proteome</keyword>
<evidence type="ECO:0000313" key="2">
    <source>
        <dbReference type="EMBL" id="SPX61717.1"/>
    </source>
</evidence>
<dbReference type="AlphaFoldDB" id="A0A0W0THM2"/>
<dbReference type="PATRIC" id="fig|453.4.peg.2988"/>
<dbReference type="Proteomes" id="UP000251942">
    <property type="component" value="Unassembled WGS sequence"/>
</dbReference>
<accession>A0A0W0THM2</accession>
<protein>
    <submittedName>
        <fullName evidence="1">Putative FlgJ-like protein</fullName>
    </submittedName>
</protein>
<reference evidence="1 3" key="1">
    <citation type="submission" date="2015-11" db="EMBL/GenBank/DDBJ databases">
        <title>Genomic analysis of 38 Legionella species identifies large and diverse effector repertoires.</title>
        <authorList>
            <person name="Burstein D."/>
            <person name="Amaro F."/>
            <person name="Zusman T."/>
            <person name="Lifshitz Z."/>
            <person name="Cohen O."/>
            <person name="Gilbert J.A."/>
            <person name="Pupko T."/>
            <person name="Shuman H.A."/>
            <person name="Segal G."/>
        </authorList>
    </citation>
    <scope>NUCLEOTIDE SEQUENCE [LARGE SCALE GENOMIC DNA]</scope>
    <source>
        <strain evidence="1 3">WO-44C</strain>
    </source>
</reference>
<evidence type="ECO:0000313" key="4">
    <source>
        <dbReference type="Proteomes" id="UP000251942"/>
    </source>
</evidence>